<gene>
    <name evidence="2" type="ORF">K432DRAFT_428057</name>
</gene>
<evidence type="ECO:0000256" key="1">
    <source>
        <dbReference type="SAM" id="SignalP"/>
    </source>
</evidence>
<evidence type="ECO:0000313" key="3">
    <source>
        <dbReference type="Proteomes" id="UP000250266"/>
    </source>
</evidence>
<keyword evidence="3" id="KW-1185">Reference proteome</keyword>
<feature type="signal peptide" evidence="1">
    <location>
        <begin position="1"/>
        <end position="20"/>
    </location>
</feature>
<proteinExistence type="predicted"/>
<feature type="chain" id="PRO_5034774233" evidence="1">
    <location>
        <begin position="21"/>
        <end position="266"/>
    </location>
</feature>
<name>A0A8E2E555_9PEZI</name>
<dbReference type="EMBL" id="KV745133">
    <property type="protein sequence ID" value="OCK77364.1"/>
    <property type="molecule type" value="Genomic_DNA"/>
</dbReference>
<accession>A0A8E2E555</accession>
<protein>
    <submittedName>
        <fullName evidence="2">Uncharacterized protein</fullName>
    </submittedName>
</protein>
<dbReference type="AlphaFoldDB" id="A0A8E2E555"/>
<dbReference type="Proteomes" id="UP000250266">
    <property type="component" value="Unassembled WGS sequence"/>
</dbReference>
<reference evidence="2 3" key="1">
    <citation type="journal article" date="2016" name="Nat. Commun.">
        <title>Ectomycorrhizal ecology is imprinted in the genome of the dominant symbiotic fungus Cenococcum geophilum.</title>
        <authorList>
            <consortium name="DOE Joint Genome Institute"/>
            <person name="Peter M."/>
            <person name="Kohler A."/>
            <person name="Ohm R.A."/>
            <person name="Kuo A."/>
            <person name="Krutzmann J."/>
            <person name="Morin E."/>
            <person name="Arend M."/>
            <person name="Barry K.W."/>
            <person name="Binder M."/>
            <person name="Choi C."/>
            <person name="Clum A."/>
            <person name="Copeland A."/>
            <person name="Grisel N."/>
            <person name="Haridas S."/>
            <person name="Kipfer T."/>
            <person name="LaButti K."/>
            <person name="Lindquist E."/>
            <person name="Lipzen A."/>
            <person name="Maire R."/>
            <person name="Meier B."/>
            <person name="Mihaltcheva S."/>
            <person name="Molinier V."/>
            <person name="Murat C."/>
            <person name="Poggeler S."/>
            <person name="Quandt C.A."/>
            <person name="Sperisen C."/>
            <person name="Tritt A."/>
            <person name="Tisserant E."/>
            <person name="Crous P.W."/>
            <person name="Henrissat B."/>
            <person name="Nehls U."/>
            <person name="Egli S."/>
            <person name="Spatafora J.W."/>
            <person name="Grigoriev I.V."/>
            <person name="Martin F.M."/>
        </authorList>
    </citation>
    <scope>NUCLEOTIDE SEQUENCE [LARGE SCALE GENOMIC DNA]</scope>
    <source>
        <strain evidence="2 3">CBS 459.81</strain>
    </source>
</reference>
<evidence type="ECO:0000313" key="2">
    <source>
        <dbReference type="EMBL" id="OCK77364.1"/>
    </source>
</evidence>
<sequence>MLSTLKIVLIITGEVTITYCFYDARHGEFGLTDRGQCYLTVFSTTNRYWMGTLAPPGPPQAQKAFSRFVSAALHDNRMNRMKSCDAVFKATDTGIVSELCKKVPRMHSFSHILDEFILSHLSEVVYGSAITQNGYFHNARAGGAAFRASARGTVPNVPELPTLPNKVYFQHAYILGIGFYEFWEQRVQFFGIVQVLTGACNKARNALLIWSDRSCFCQPIGVLHANGQRLIVVIEVEKYNGWTAEADSTLMPNLIVARFEGMNTKR</sequence>
<keyword evidence="1" id="KW-0732">Signal</keyword>
<dbReference type="OrthoDB" id="1046782at2759"/>
<organism evidence="2 3">
    <name type="scientific">Lepidopterella palustris CBS 459.81</name>
    <dbReference type="NCBI Taxonomy" id="1314670"/>
    <lineage>
        <taxon>Eukaryota</taxon>
        <taxon>Fungi</taxon>
        <taxon>Dikarya</taxon>
        <taxon>Ascomycota</taxon>
        <taxon>Pezizomycotina</taxon>
        <taxon>Dothideomycetes</taxon>
        <taxon>Pleosporomycetidae</taxon>
        <taxon>Mytilinidiales</taxon>
        <taxon>Argynnaceae</taxon>
        <taxon>Lepidopterella</taxon>
    </lineage>
</organism>